<dbReference type="Proteomes" id="UP001396334">
    <property type="component" value="Unassembled WGS sequence"/>
</dbReference>
<proteinExistence type="predicted"/>
<reference evidence="2 3" key="1">
    <citation type="journal article" date="2024" name="G3 (Bethesda)">
        <title>Genome assembly of Hibiscus sabdariffa L. provides insights into metabolisms of medicinal natural products.</title>
        <authorList>
            <person name="Kim T."/>
        </authorList>
    </citation>
    <scope>NUCLEOTIDE SEQUENCE [LARGE SCALE GENOMIC DNA]</scope>
    <source>
        <strain evidence="2">TK-2024</strain>
        <tissue evidence="2">Old leaves</tissue>
    </source>
</reference>
<organism evidence="2 3">
    <name type="scientific">Hibiscus sabdariffa</name>
    <name type="common">roselle</name>
    <dbReference type="NCBI Taxonomy" id="183260"/>
    <lineage>
        <taxon>Eukaryota</taxon>
        <taxon>Viridiplantae</taxon>
        <taxon>Streptophyta</taxon>
        <taxon>Embryophyta</taxon>
        <taxon>Tracheophyta</taxon>
        <taxon>Spermatophyta</taxon>
        <taxon>Magnoliopsida</taxon>
        <taxon>eudicotyledons</taxon>
        <taxon>Gunneridae</taxon>
        <taxon>Pentapetalae</taxon>
        <taxon>rosids</taxon>
        <taxon>malvids</taxon>
        <taxon>Malvales</taxon>
        <taxon>Malvaceae</taxon>
        <taxon>Malvoideae</taxon>
        <taxon>Hibiscus</taxon>
    </lineage>
</organism>
<keyword evidence="3" id="KW-1185">Reference proteome</keyword>
<accession>A0ABR2TIQ0</accession>
<dbReference type="EMBL" id="JBBPBN010000005">
    <property type="protein sequence ID" value="KAK9037247.1"/>
    <property type="molecule type" value="Genomic_DNA"/>
</dbReference>
<sequence>MATGKGGNDEKRRWFFELFSWSSEPVYEKPRRESEREGGTEADGGNGSLKWSPEQATAAASEPWLGFCLDRSFQRVETKWRRNGDLPLSEVESGDPCMARIRRADPADLIQQSVRGPGQVSPIPRCSRPNGVTQVV</sequence>
<name>A0ABR2TIQ0_9ROSI</name>
<feature type="region of interest" description="Disordered" evidence="1">
    <location>
        <begin position="108"/>
        <end position="136"/>
    </location>
</feature>
<evidence type="ECO:0000313" key="3">
    <source>
        <dbReference type="Proteomes" id="UP001396334"/>
    </source>
</evidence>
<feature type="region of interest" description="Disordered" evidence="1">
    <location>
        <begin position="26"/>
        <end position="57"/>
    </location>
</feature>
<protein>
    <submittedName>
        <fullName evidence="2">Uncharacterized protein</fullName>
    </submittedName>
</protein>
<gene>
    <name evidence="2" type="ORF">V6N11_022166</name>
</gene>
<evidence type="ECO:0000256" key="1">
    <source>
        <dbReference type="SAM" id="MobiDB-lite"/>
    </source>
</evidence>
<feature type="compositionally biased region" description="Basic and acidic residues" evidence="1">
    <location>
        <begin position="26"/>
        <end position="39"/>
    </location>
</feature>
<evidence type="ECO:0000313" key="2">
    <source>
        <dbReference type="EMBL" id="KAK9037247.1"/>
    </source>
</evidence>
<comment type="caution">
    <text evidence="2">The sequence shown here is derived from an EMBL/GenBank/DDBJ whole genome shotgun (WGS) entry which is preliminary data.</text>
</comment>